<evidence type="ECO:0000313" key="2">
    <source>
        <dbReference type="EMBL" id="KAK5170573.1"/>
    </source>
</evidence>
<comment type="caution">
    <text evidence="2">The sequence shown here is derived from an EMBL/GenBank/DDBJ whole genome shotgun (WGS) entry which is preliminary data.</text>
</comment>
<feature type="compositionally biased region" description="Basic residues" evidence="1">
    <location>
        <begin position="65"/>
        <end position="75"/>
    </location>
</feature>
<feature type="compositionally biased region" description="Basic and acidic residues" evidence="1">
    <location>
        <begin position="1"/>
        <end position="19"/>
    </location>
</feature>
<gene>
    <name evidence="2" type="ORF">LTR77_005161</name>
</gene>
<name>A0AAV9PFG1_9PEZI</name>
<reference evidence="2 3" key="1">
    <citation type="submission" date="2023-08" db="EMBL/GenBank/DDBJ databases">
        <title>Black Yeasts Isolated from many extreme environments.</title>
        <authorList>
            <person name="Coleine C."/>
            <person name="Stajich J.E."/>
            <person name="Selbmann L."/>
        </authorList>
    </citation>
    <scope>NUCLEOTIDE SEQUENCE [LARGE SCALE GENOMIC DNA]</scope>
    <source>
        <strain evidence="2 3">CCFEE 5935</strain>
    </source>
</reference>
<keyword evidence="3" id="KW-1185">Reference proteome</keyword>
<feature type="compositionally biased region" description="Low complexity" evidence="1">
    <location>
        <begin position="78"/>
        <end position="87"/>
    </location>
</feature>
<dbReference type="AlphaFoldDB" id="A0AAV9PFG1"/>
<dbReference type="Proteomes" id="UP001337655">
    <property type="component" value="Unassembled WGS sequence"/>
</dbReference>
<organism evidence="2 3">
    <name type="scientific">Saxophila tyrrhenica</name>
    <dbReference type="NCBI Taxonomy" id="1690608"/>
    <lineage>
        <taxon>Eukaryota</taxon>
        <taxon>Fungi</taxon>
        <taxon>Dikarya</taxon>
        <taxon>Ascomycota</taxon>
        <taxon>Pezizomycotina</taxon>
        <taxon>Dothideomycetes</taxon>
        <taxon>Dothideomycetidae</taxon>
        <taxon>Mycosphaerellales</taxon>
        <taxon>Extremaceae</taxon>
        <taxon>Saxophila</taxon>
    </lineage>
</organism>
<protein>
    <submittedName>
        <fullName evidence="2">Uncharacterized protein</fullName>
    </submittedName>
</protein>
<feature type="region of interest" description="Disordered" evidence="1">
    <location>
        <begin position="1"/>
        <end position="88"/>
    </location>
</feature>
<evidence type="ECO:0000256" key="1">
    <source>
        <dbReference type="SAM" id="MobiDB-lite"/>
    </source>
</evidence>
<feature type="compositionally biased region" description="Polar residues" evidence="1">
    <location>
        <begin position="24"/>
        <end position="38"/>
    </location>
</feature>
<dbReference type="EMBL" id="JAVRRT010000007">
    <property type="protein sequence ID" value="KAK5170573.1"/>
    <property type="molecule type" value="Genomic_DNA"/>
</dbReference>
<sequence>MTSQISHEDDVHVHEIERHHSSKSTENATPDSKPSTQLWVFPWPMPPASNTPKSNSPLPEGYTRRNIRWMPKPKRPASEPASPAPRSCGVVHRHYCPAKLVVKYVFFDQKVAKRFAHVHFGMKLERKKTGGGGVAMGDLNELKNCKEGRAKRCQRKFGDMREPEVGGEVREDIFSVMES</sequence>
<dbReference type="RefSeq" id="XP_064659771.1">
    <property type="nucleotide sequence ID" value="XM_064802410.1"/>
</dbReference>
<proteinExistence type="predicted"/>
<evidence type="ECO:0000313" key="3">
    <source>
        <dbReference type="Proteomes" id="UP001337655"/>
    </source>
</evidence>
<dbReference type="GeneID" id="89926505"/>
<accession>A0AAV9PFG1</accession>